<protein>
    <submittedName>
        <fullName evidence="2">Uncharacterized protein</fullName>
    </submittedName>
</protein>
<evidence type="ECO:0000256" key="1">
    <source>
        <dbReference type="SAM" id="Phobius"/>
    </source>
</evidence>
<name>A0A2Z4QE65_9CAUD</name>
<sequence>MKEFLLSIWNAPFWDEPVSAFVVPVCVISYFVIEHYLEKRALRLSRAVFASGWNPVKGTEYRHRFLPWRACRLCYTSNSPNDKFMPSVVIDVERGGIVELPAHVFRFRYREIENANSSDSTQTADS</sequence>
<keyword evidence="3" id="KW-1185">Reference proteome</keyword>
<keyword evidence="1" id="KW-0472">Membrane</keyword>
<keyword evidence="1" id="KW-1133">Transmembrane helix</keyword>
<dbReference type="EMBL" id="MH248138">
    <property type="protein sequence ID" value="AWY08319.1"/>
    <property type="molecule type" value="Genomic_DNA"/>
</dbReference>
<evidence type="ECO:0000313" key="2">
    <source>
        <dbReference type="EMBL" id="AWY08319.1"/>
    </source>
</evidence>
<keyword evidence="1" id="KW-0812">Transmembrane</keyword>
<feature type="transmembrane region" description="Helical" evidence="1">
    <location>
        <begin position="20"/>
        <end position="37"/>
    </location>
</feature>
<proteinExistence type="predicted"/>
<gene>
    <name evidence="2" type="ORF">Alexandra_39</name>
</gene>
<organism evidence="2 3">
    <name type="scientific">Erwinia phage vB_EamM_Alexandra</name>
    <dbReference type="NCBI Taxonomy" id="2201424"/>
    <lineage>
        <taxon>Viruses</taxon>
        <taxon>Duplodnaviria</taxon>
        <taxon>Heunggongvirae</taxon>
        <taxon>Uroviricota</taxon>
        <taxon>Caudoviricetes</taxon>
        <taxon>Alexandravirus</taxon>
        <taxon>Alexandravirus alexandra</taxon>
    </lineage>
</organism>
<evidence type="ECO:0000313" key="3">
    <source>
        <dbReference type="Proteomes" id="UP000251795"/>
    </source>
</evidence>
<accession>A0A2Z4QE65</accession>
<dbReference type="Proteomes" id="UP000251795">
    <property type="component" value="Segment"/>
</dbReference>
<reference evidence="2 3" key="1">
    <citation type="submission" date="2018-04" db="EMBL/GenBank/DDBJ databases">
        <authorList>
            <person name="Go L.Y."/>
            <person name="Mitchell J.A."/>
        </authorList>
    </citation>
    <scope>NUCLEOTIDE SEQUENCE [LARGE SCALE GENOMIC DNA]</scope>
</reference>